<protein>
    <submittedName>
        <fullName evidence="3">Integrase catalytic region</fullName>
    </submittedName>
</protein>
<proteinExistence type="predicted"/>
<dbReference type="GO" id="GO:0015074">
    <property type="term" value="P:DNA integration"/>
    <property type="evidence" value="ECO:0007669"/>
    <property type="project" value="InterPro"/>
</dbReference>
<dbReference type="SUPFAM" id="SSF53098">
    <property type="entry name" value="Ribonuclease H-like"/>
    <property type="match status" value="1"/>
</dbReference>
<dbReference type="NCBIfam" id="NF033516">
    <property type="entry name" value="transpos_IS3"/>
    <property type="match status" value="1"/>
</dbReference>
<name>A0A7U3YCV9_GEOS0</name>
<dbReference type="Pfam" id="PF13276">
    <property type="entry name" value="HTH_21"/>
    <property type="match status" value="1"/>
</dbReference>
<dbReference type="AlphaFoldDB" id="A0A7U3YCV9"/>
<evidence type="ECO:0000256" key="1">
    <source>
        <dbReference type="ARBA" id="ARBA00002286"/>
    </source>
</evidence>
<dbReference type="InterPro" id="IPR048020">
    <property type="entry name" value="Transpos_IS3"/>
</dbReference>
<evidence type="ECO:0000313" key="3">
    <source>
        <dbReference type="EMBL" id="ADP73499.1"/>
    </source>
</evidence>
<dbReference type="PANTHER" id="PTHR46889">
    <property type="entry name" value="TRANSPOSASE INSF FOR INSERTION SEQUENCE IS3B-RELATED"/>
    <property type="match status" value="1"/>
</dbReference>
<comment type="function">
    <text evidence="1">Involved in the transposition of the insertion sequence.</text>
</comment>
<dbReference type="InterPro" id="IPR001584">
    <property type="entry name" value="Integrase_cat-core"/>
</dbReference>
<gene>
    <name evidence="3" type="ORF">GY4MC1_0676</name>
</gene>
<dbReference type="PROSITE" id="PS50994">
    <property type="entry name" value="INTEGRASE"/>
    <property type="match status" value="1"/>
</dbReference>
<evidence type="ECO:0000259" key="2">
    <source>
        <dbReference type="PROSITE" id="PS50994"/>
    </source>
</evidence>
<dbReference type="InterPro" id="IPR036397">
    <property type="entry name" value="RNaseH_sf"/>
</dbReference>
<dbReference type="InterPro" id="IPR025948">
    <property type="entry name" value="HTH-like_dom"/>
</dbReference>
<dbReference type="PANTHER" id="PTHR46889:SF4">
    <property type="entry name" value="TRANSPOSASE INSO FOR INSERTION SEQUENCE ELEMENT IS911B-RELATED"/>
    <property type="match status" value="1"/>
</dbReference>
<dbReference type="Gene3D" id="3.30.420.10">
    <property type="entry name" value="Ribonuclease H-like superfamily/Ribonuclease H"/>
    <property type="match status" value="1"/>
</dbReference>
<reference evidence="3" key="1">
    <citation type="submission" date="2010-10" db="EMBL/GenBank/DDBJ databases">
        <title>Complete sequence of chromosome of Geobacillus sp. Y4.1MC1.</title>
        <authorList>
            <consortium name="US DOE Joint Genome Institute"/>
            <person name="Lucas S."/>
            <person name="Copeland A."/>
            <person name="Lapidus A."/>
            <person name="Cheng J.-F."/>
            <person name="Bruce D."/>
            <person name="Goodwin L."/>
            <person name="Pitluck S."/>
            <person name="Chertkov O."/>
            <person name="Zhang X."/>
            <person name="Detter J.C."/>
            <person name="Han C."/>
            <person name="Tapia R."/>
            <person name="Land M."/>
            <person name="Hauser L."/>
            <person name="Jeffries C."/>
            <person name="Kyrpides N."/>
            <person name="Ivanova N."/>
            <person name="Ovchinnikova G."/>
            <person name="Brumm P."/>
            <person name="Mead D."/>
            <person name="Woyke T."/>
        </authorList>
    </citation>
    <scope>NUCLEOTIDE SEQUENCE [LARGE SCALE GENOMIC DNA]</scope>
    <source>
        <strain evidence="3">Y4.1MC1</strain>
    </source>
</reference>
<dbReference type="InterPro" id="IPR050900">
    <property type="entry name" value="Transposase_IS3/IS150/IS904"/>
</dbReference>
<feature type="domain" description="Integrase catalytic" evidence="2">
    <location>
        <begin position="132"/>
        <end position="208"/>
    </location>
</feature>
<dbReference type="EMBL" id="CP002293">
    <property type="protein sequence ID" value="ADP73499.1"/>
    <property type="molecule type" value="Genomic_DNA"/>
</dbReference>
<organism evidence="3">
    <name type="scientific">Geobacillus sp. (strain Y4.1MC1)</name>
    <dbReference type="NCBI Taxonomy" id="581103"/>
    <lineage>
        <taxon>Bacteria</taxon>
        <taxon>Bacillati</taxon>
        <taxon>Bacillota</taxon>
        <taxon>Bacilli</taxon>
        <taxon>Bacillales</taxon>
        <taxon>Anoxybacillaceae</taxon>
        <taxon>Geobacillus</taxon>
    </lineage>
</organism>
<sequence length="208" mass="24614">MEAVPAHKKFAIIQEMDGCYGSIQPLCEIAGVSRSGYYKWVKRQERPSQKQLEDEQLKEKIKECHEEGKGIYGYRRVKAWLKRKHKLDINHKRVQRLMREMGIRAVIQKKRPYYGKKEPYVISDNHLNRDFPASKPNEKWVTDITYLIFHGQKLYLSAIKDLYNNEIVAYHISERNDIRLVIDTLKKAIKKMNILKAFHETVSGYFVT</sequence>
<accession>A0A7U3YCV9</accession>
<dbReference type="Pfam" id="PF00665">
    <property type="entry name" value="rve"/>
    <property type="match status" value="1"/>
</dbReference>
<dbReference type="KEGG" id="gmc:GY4MC1_0676"/>
<dbReference type="GO" id="GO:0003676">
    <property type="term" value="F:nucleic acid binding"/>
    <property type="evidence" value="ECO:0007669"/>
    <property type="project" value="InterPro"/>
</dbReference>
<dbReference type="InterPro" id="IPR012337">
    <property type="entry name" value="RNaseH-like_sf"/>
</dbReference>